<dbReference type="PROSITE" id="PS50275">
    <property type="entry name" value="SAC"/>
    <property type="match status" value="1"/>
</dbReference>
<dbReference type="InterPro" id="IPR002013">
    <property type="entry name" value="SAC_dom"/>
</dbReference>
<evidence type="ECO:0000256" key="1">
    <source>
        <dbReference type="SAM" id="MobiDB-lite"/>
    </source>
</evidence>
<dbReference type="PANTHER" id="PTHR45662:SF7">
    <property type="entry name" value="SACI DOMAIN PROTEIN (AFU_ORTHOLOGUE AFUA_1G15890)"/>
    <property type="match status" value="1"/>
</dbReference>
<evidence type="ECO:0008006" key="6">
    <source>
        <dbReference type="Google" id="ProtNLM"/>
    </source>
</evidence>
<feature type="compositionally biased region" description="Polar residues" evidence="1">
    <location>
        <begin position="37"/>
        <end position="47"/>
    </location>
</feature>
<dbReference type="AlphaFoldDB" id="A0A8H5BVR4"/>
<evidence type="ECO:0000259" key="2">
    <source>
        <dbReference type="PROSITE" id="PS50275"/>
    </source>
</evidence>
<organism evidence="4 5">
    <name type="scientific">Psilocybe cf. subviscida</name>
    <dbReference type="NCBI Taxonomy" id="2480587"/>
    <lineage>
        <taxon>Eukaryota</taxon>
        <taxon>Fungi</taxon>
        <taxon>Dikarya</taxon>
        <taxon>Basidiomycota</taxon>
        <taxon>Agaricomycotina</taxon>
        <taxon>Agaricomycetes</taxon>
        <taxon>Agaricomycetidae</taxon>
        <taxon>Agaricales</taxon>
        <taxon>Agaricineae</taxon>
        <taxon>Strophariaceae</taxon>
        <taxon>Psilocybe</taxon>
    </lineage>
</organism>
<evidence type="ECO:0000259" key="3">
    <source>
        <dbReference type="PROSITE" id="PS51791"/>
    </source>
</evidence>
<feature type="domain" description="SAC" evidence="2">
    <location>
        <begin position="391"/>
        <end position="771"/>
    </location>
</feature>
<dbReference type="InterPro" id="IPR022158">
    <property type="entry name" value="Inositol_phosphatase"/>
</dbReference>
<feature type="compositionally biased region" description="Low complexity" evidence="1">
    <location>
        <begin position="271"/>
        <end position="291"/>
    </location>
</feature>
<dbReference type="OrthoDB" id="405996at2759"/>
<evidence type="ECO:0000313" key="4">
    <source>
        <dbReference type="EMBL" id="KAF5330469.1"/>
    </source>
</evidence>
<comment type="caution">
    <text evidence="4">The sequence shown here is derived from an EMBL/GenBank/DDBJ whole genome shotgun (WGS) entry which is preliminary data.</text>
</comment>
<reference evidence="4 5" key="1">
    <citation type="journal article" date="2020" name="ISME J.">
        <title>Uncovering the hidden diversity of litter-decomposition mechanisms in mushroom-forming fungi.</title>
        <authorList>
            <person name="Floudas D."/>
            <person name="Bentzer J."/>
            <person name="Ahren D."/>
            <person name="Johansson T."/>
            <person name="Persson P."/>
            <person name="Tunlid A."/>
        </authorList>
    </citation>
    <scope>NUCLEOTIDE SEQUENCE [LARGE SCALE GENOMIC DNA]</scope>
    <source>
        <strain evidence="4 5">CBS 101986</strain>
    </source>
</reference>
<protein>
    <recommendedName>
        <fullName evidence="6">SAC domain-containing protein</fullName>
    </recommendedName>
</protein>
<accession>A0A8H5BVR4</accession>
<dbReference type="Pfam" id="PF12456">
    <property type="entry name" value="hSac2"/>
    <property type="match status" value="1"/>
</dbReference>
<dbReference type="PANTHER" id="PTHR45662">
    <property type="entry name" value="PHOSPHATIDYLINOSITIDE PHOSPHATASE SAC1"/>
    <property type="match status" value="1"/>
</dbReference>
<feature type="region of interest" description="Disordered" evidence="1">
    <location>
        <begin position="966"/>
        <end position="1005"/>
    </location>
</feature>
<keyword evidence="5" id="KW-1185">Reference proteome</keyword>
<dbReference type="GO" id="GO:0046856">
    <property type="term" value="P:phosphatidylinositol dephosphorylation"/>
    <property type="evidence" value="ECO:0007669"/>
    <property type="project" value="TreeGrafter"/>
</dbReference>
<dbReference type="GO" id="GO:0005783">
    <property type="term" value="C:endoplasmic reticulum"/>
    <property type="evidence" value="ECO:0007669"/>
    <property type="project" value="TreeGrafter"/>
</dbReference>
<feature type="region of interest" description="Disordered" evidence="1">
    <location>
        <begin position="1"/>
        <end position="54"/>
    </location>
</feature>
<proteinExistence type="predicted"/>
<feature type="compositionally biased region" description="Low complexity" evidence="1">
    <location>
        <begin position="969"/>
        <end position="987"/>
    </location>
</feature>
<dbReference type="EMBL" id="JAACJJ010000001">
    <property type="protein sequence ID" value="KAF5330469.1"/>
    <property type="molecule type" value="Genomic_DNA"/>
</dbReference>
<dbReference type="Proteomes" id="UP000567179">
    <property type="component" value="Unassembled WGS sequence"/>
</dbReference>
<feature type="compositionally biased region" description="Polar residues" evidence="1">
    <location>
        <begin position="237"/>
        <end position="260"/>
    </location>
</feature>
<dbReference type="InterPro" id="IPR034753">
    <property type="entry name" value="hSac2"/>
</dbReference>
<sequence length="1125" mass="124254">MKRFFEKASKPFNLPAPLQNTGQASASTSTSHGGSKDGSTITLNPSGATGILPGSRSNILPRKDLLPAALHPRPHTHLALLVTKDGLLIRPQTDLGLAPVDSHGSYSCVRVTWGKDSRVDEITVDADAGEGEGEWDWKDSVIVYGLVGVLELFSCSYLLVITARTEIGSIIDPLHLVYGVKGVADIPLVEERARVALNTLAARNVVHTRPSLLPNLTSRQPTDISLDMDDRQESIAEANSSTRRATSSPRVQFSNSTSDNPRLESNAEIGRSISRPSSAASSSDASELSTPDSDHNGPGAPVFKTLANRLSFWSRLSKRTPVSPVETEFSALPEPMSLIEEQAVLDSIMTSDGRNKPEPAEVMDHILATAPAPATVEERHSELETRVVRETIREFTKGGMYFAHNFDITRSLQHKQGQVLKSQKQHDLLAGLGALPSPGNVPPSPMDGKFVSALTEPNAALPLWRRVDKQFWWNEWMSKPFIDAGLHSYILPIMQGYCQGTQFSIAADETLAVDQDSIVDYYIISRRSRYRPGLRYQRRGIDDAANVANFVETETIMRVDREAKENIFSYVQIRGSIPLFWTQTGYGLKPPPVLATDRTPTQNRDALKKHFMKTIPVYGPHTIINLAEQTGKEGACTKAYKDYMHDLNMKDAVYHEYDFHRETKGMKYENISSLIEKMDRVFEHQGYFWVSDNTVFSQQKGVFRVNCIDCLDRTNVVQARLPTFARYVMNKQLGAVALLNPSNIGGRLDADVAFNDVWANNGDAISRAYAGTSALKGDFTRTGKRDLSGMLNDGVNSLARMYTSTFSDWFCQAVIDFMLGNRTTSVFSEFLLKLKATDPRDLIRLSKIRAEAIATSVSRVLSEGERLLAGWTVFAPEDLNVKTGLKFEEKILLLSVKAIYIISYDYTLEKVKVYTRVPLGDVIGISKGAYILSPLEESSRDPEQNAGFVISWLANNQESRATSYSVRNSLDLSPPSSPSATSFGPSLMATRSNSVQRPPQRSRSYTLPSLTNIMTNKSFATAGPGQRNFAAFKVLPVDPSRGRRQGSSMSDGYADLSDEMQGASTCKEAVDLIVERIYNACHDVGGAQGDFISEEDIVSLQEAQRLTSVYAKMEYGVKRLLWLGG</sequence>
<gene>
    <name evidence="4" type="ORF">D9619_005301</name>
</gene>
<feature type="compositionally biased region" description="Low complexity" evidence="1">
    <location>
        <begin position="21"/>
        <end position="33"/>
    </location>
</feature>
<dbReference type="Pfam" id="PF02383">
    <property type="entry name" value="Syja_N"/>
    <property type="match status" value="1"/>
</dbReference>
<name>A0A8H5BVR4_9AGAR</name>
<evidence type="ECO:0000313" key="5">
    <source>
        <dbReference type="Proteomes" id="UP000567179"/>
    </source>
</evidence>
<feature type="region of interest" description="Disordered" evidence="1">
    <location>
        <begin position="236"/>
        <end position="301"/>
    </location>
</feature>
<feature type="compositionally biased region" description="Polar residues" evidence="1">
    <location>
        <begin position="989"/>
        <end position="1005"/>
    </location>
</feature>
<feature type="domain" description="HSac2" evidence="3">
    <location>
        <begin position="843"/>
        <end position="1014"/>
    </location>
</feature>
<dbReference type="GO" id="GO:0043812">
    <property type="term" value="F:phosphatidylinositol-4-phosphate phosphatase activity"/>
    <property type="evidence" value="ECO:0007669"/>
    <property type="project" value="TreeGrafter"/>
</dbReference>
<dbReference type="PROSITE" id="PS51791">
    <property type="entry name" value="HSAC2"/>
    <property type="match status" value="1"/>
</dbReference>